<dbReference type="Gene3D" id="3.30.310.10">
    <property type="entry name" value="TATA-Binding Protein"/>
    <property type="match status" value="1"/>
</dbReference>
<evidence type="ECO:0000256" key="8">
    <source>
        <dbReference type="ARBA" id="ARBA00022927"/>
    </source>
</evidence>
<evidence type="ECO:0000256" key="12">
    <source>
        <dbReference type="ARBA" id="ARBA00025536"/>
    </source>
</evidence>
<dbReference type="GO" id="GO:0005198">
    <property type="term" value="F:structural molecule activity"/>
    <property type="evidence" value="ECO:0007669"/>
    <property type="project" value="InterPro"/>
</dbReference>
<dbReference type="InterPro" id="IPR012295">
    <property type="entry name" value="TBP_dom_sf"/>
</dbReference>
<dbReference type="Gene3D" id="2.60.40.1480">
    <property type="entry name" value="Coatomer, gamma subunit, appendage domain"/>
    <property type="match status" value="1"/>
</dbReference>
<name>A0A9Q9EGM3_9PEZI</name>
<comment type="function">
    <text evidence="12 13">The coatomer is a cytosolic protein complex that binds to dilysine motifs and reversibly associates with Golgi non-clathrin-coated vesicles, which further mediate biosynthetic protein transport from the ER, via the Golgi up to the trans Golgi network. Coatomer complex is required for budding from Golgi membranes, and is essential for the retrograde Golgi-to-ER transport of dilysine-tagged proteins.</text>
</comment>
<proteinExistence type="inferred from homology"/>
<dbReference type="FunFam" id="2.60.40.1480:FF:000001">
    <property type="entry name" value="Coatomer subunit gamma"/>
    <property type="match status" value="1"/>
</dbReference>
<dbReference type="GO" id="GO:0009306">
    <property type="term" value="P:protein secretion"/>
    <property type="evidence" value="ECO:0007669"/>
    <property type="project" value="TreeGrafter"/>
</dbReference>
<dbReference type="GO" id="GO:0005793">
    <property type="term" value="C:endoplasmic reticulum-Golgi intermediate compartment"/>
    <property type="evidence" value="ECO:0007669"/>
    <property type="project" value="TreeGrafter"/>
</dbReference>
<evidence type="ECO:0000256" key="10">
    <source>
        <dbReference type="ARBA" id="ARBA00023136"/>
    </source>
</evidence>
<evidence type="ECO:0000256" key="5">
    <source>
        <dbReference type="ARBA" id="ARBA00022553"/>
    </source>
</evidence>
<comment type="subunit">
    <text evidence="13">Oligomeric complex.</text>
</comment>
<keyword evidence="6" id="KW-0677">Repeat</keyword>
<evidence type="ECO:0000256" key="7">
    <source>
        <dbReference type="ARBA" id="ARBA00022892"/>
    </source>
</evidence>
<keyword evidence="18" id="KW-1185">Reference proteome</keyword>
<evidence type="ECO:0000313" key="17">
    <source>
        <dbReference type="EMBL" id="USW50956.1"/>
    </source>
</evidence>
<dbReference type="PANTHER" id="PTHR10261:SF0">
    <property type="entry name" value="COATOMER SUBUNIT GAMMA-2"/>
    <property type="match status" value="1"/>
</dbReference>
<dbReference type="InterPro" id="IPR013041">
    <property type="entry name" value="Clathrin_app_Ig-like_sf"/>
</dbReference>
<dbReference type="FunFam" id="1.25.10.10:FF:000071">
    <property type="entry name" value="Coatomer subunit gamma"/>
    <property type="match status" value="1"/>
</dbReference>
<dbReference type="PIRSF" id="PIRSF037093">
    <property type="entry name" value="Coatomer_gamma_subunit"/>
    <property type="match status" value="1"/>
</dbReference>
<dbReference type="AlphaFoldDB" id="A0A9Q9EGM3"/>
<organism evidence="17 18">
    <name type="scientific">Septoria linicola</name>
    <dbReference type="NCBI Taxonomy" id="215465"/>
    <lineage>
        <taxon>Eukaryota</taxon>
        <taxon>Fungi</taxon>
        <taxon>Dikarya</taxon>
        <taxon>Ascomycota</taxon>
        <taxon>Pezizomycotina</taxon>
        <taxon>Dothideomycetes</taxon>
        <taxon>Dothideomycetidae</taxon>
        <taxon>Mycosphaerellales</taxon>
        <taxon>Mycosphaerellaceae</taxon>
        <taxon>Septoria</taxon>
    </lineage>
</organism>
<dbReference type="Proteomes" id="UP001056384">
    <property type="component" value="Chromosome 3"/>
</dbReference>
<evidence type="ECO:0000313" key="18">
    <source>
        <dbReference type="Proteomes" id="UP001056384"/>
    </source>
</evidence>
<dbReference type="InterPro" id="IPR011989">
    <property type="entry name" value="ARM-like"/>
</dbReference>
<comment type="subcellular location">
    <subcellularLocation>
        <location evidence="13">Cytoplasm</location>
    </subcellularLocation>
    <subcellularLocation>
        <location evidence="1 13">Golgi apparatus membrane</location>
        <topology evidence="1 13">Peripheral membrane protein</topology>
        <orientation evidence="1 13">Cytoplasmic side</orientation>
    </subcellularLocation>
    <subcellularLocation>
        <location evidence="13">Cytoplasmic vesicle</location>
        <location evidence="13">COPI-coated vesicle membrane</location>
        <topology evidence="13">Peripheral membrane protein</topology>
        <orientation evidence="13">Cytoplasmic side</orientation>
    </subcellularLocation>
</comment>
<dbReference type="GO" id="GO:0000139">
    <property type="term" value="C:Golgi membrane"/>
    <property type="evidence" value="ECO:0007669"/>
    <property type="project" value="UniProtKB-SubCell"/>
</dbReference>
<dbReference type="SUPFAM" id="SSF55711">
    <property type="entry name" value="Subdomain of clathrin and coatomer appendage domain"/>
    <property type="match status" value="1"/>
</dbReference>
<keyword evidence="11 13" id="KW-0968">Cytoplasmic vesicle</keyword>
<dbReference type="SUPFAM" id="SSF48371">
    <property type="entry name" value="ARM repeat"/>
    <property type="match status" value="1"/>
</dbReference>
<feature type="domain" description="Coatomer gamma subunit appendage Ig-like subdomain" evidence="15">
    <location>
        <begin position="650"/>
        <end position="802"/>
    </location>
</feature>
<keyword evidence="3 13" id="KW-0813">Transport</keyword>
<evidence type="ECO:0000256" key="1">
    <source>
        <dbReference type="ARBA" id="ARBA00004255"/>
    </source>
</evidence>
<dbReference type="Gene3D" id="1.25.10.10">
    <property type="entry name" value="Leucine-rich Repeat Variant"/>
    <property type="match status" value="2"/>
</dbReference>
<dbReference type="GO" id="GO:0005783">
    <property type="term" value="C:endoplasmic reticulum"/>
    <property type="evidence" value="ECO:0007669"/>
    <property type="project" value="TreeGrafter"/>
</dbReference>
<keyword evidence="10 13" id="KW-0472">Membrane</keyword>
<dbReference type="Pfam" id="PF01602">
    <property type="entry name" value="Adaptin_N"/>
    <property type="match status" value="1"/>
</dbReference>
<dbReference type="SUPFAM" id="SSF49348">
    <property type="entry name" value="Clathrin adaptor appendage domain"/>
    <property type="match status" value="1"/>
</dbReference>
<dbReference type="PANTHER" id="PTHR10261">
    <property type="entry name" value="COATOMER SUBUNIT GAMMA"/>
    <property type="match status" value="1"/>
</dbReference>
<keyword evidence="8 13" id="KW-0653">Protein transport</keyword>
<dbReference type="InterPro" id="IPR009028">
    <property type="entry name" value="Coatomer/calthrin_app_sub_C"/>
</dbReference>
<evidence type="ECO:0000256" key="9">
    <source>
        <dbReference type="ARBA" id="ARBA00023034"/>
    </source>
</evidence>
<evidence type="ECO:0000256" key="2">
    <source>
        <dbReference type="ARBA" id="ARBA00010720"/>
    </source>
</evidence>
<protein>
    <recommendedName>
        <fullName evidence="13">Coatomer subunit gamma</fullName>
    </recommendedName>
</protein>
<evidence type="ECO:0000259" key="14">
    <source>
        <dbReference type="Pfam" id="PF01602"/>
    </source>
</evidence>
<dbReference type="OrthoDB" id="1074925at2759"/>
<dbReference type="InterPro" id="IPR037067">
    <property type="entry name" value="Coatomer_gsu_app_sf"/>
</dbReference>
<feature type="domain" description="Clathrin/coatomer adaptor adaptin-like N-terminal" evidence="14">
    <location>
        <begin position="20"/>
        <end position="555"/>
    </location>
</feature>
<dbReference type="GO" id="GO:0006886">
    <property type="term" value="P:intracellular protein transport"/>
    <property type="evidence" value="ECO:0007669"/>
    <property type="project" value="InterPro"/>
</dbReference>
<dbReference type="InterPro" id="IPR016024">
    <property type="entry name" value="ARM-type_fold"/>
</dbReference>
<evidence type="ECO:0000256" key="6">
    <source>
        <dbReference type="ARBA" id="ARBA00022737"/>
    </source>
</evidence>
<dbReference type="FunFam" id="1.25.10.10:FF:000046">
    <property type="entry name" value="Coatomer subunit gamma"/>
    <property type="match status" value="1"/>
</dbReference>
<evidence type="ECO:0000256" key="13">
    <source>
        <dbReference type="PIRNR" id="PIRNR037093"/>
    </source>
</evidence>
<dbReference type="GO" id="GO:0006888">
    <property type="term" value="P:endoplasmic reticulum to Golgi vesicle-mediated transport"/>
    <property type="evidence" value="ECO:0007669"/>
    <property type="project" value="TreeGrafter"/>
</dbReference>
<gene>
    <name evidence="17" type="ORF">Slin15195_G042750</name>
</gene>
<dbReference type="Pfam" id="PF08752">
    <property type="entry name" value="COP-gamma_platf"/>
    <property type="match status" value="1"/>
</dbReference>
<evidence type="ECO:0000256" key="11">
    <source>
        <dbReference type="ARBA" id="ARBA00023329"/>
    </source>
</evidence>
<feature type="domain" description="Coatomer subunit gamma C-terminal" evidence="16">
    <location>
        <begin position="805"/>
        <end position="917"/>
    </location>
</feature>
<evidence type="ECO:0000256" key="4">
    <source>
        <dbReference type="ARBA" id="ARBA00022490"/>
    </source>
</evidence>
<dbReference type="InterPro" id="IPR017106">
    <property type="entry name" value="Coatomer_gsu"/>
</dbReference>
<comment type="similarity">
    <text evidence="2 13">Belongs to the COPG family.</text>
</comment>
<reference evidence="17" key="1">
    <citation type="submission" date="2022-06" db="EMBL/GenBank/DDBJ databases">
        <title>Complete genome sequences of two strains of the flax pathogen Septoria linicola.</title>
        <authorList>
            <person name="Lapalu N."/>
            <person name="Simon A."/>
            <person name="Demenou B."/>
            <person name="Paumier D."/>
            <person name="Guillot M.-P."/>
            <person name="Gout L."/>
            <person name="Valade R."/>
        </authorList>
    </citation>
    <scope>NUCLEOTIDE SEQUENCE</scope>
    <source>
        <strain evidence="17">SE15195</strain>
    </source>
</reference>
<dbReference type="InterPro" id="IPR013040">
    <property type="entry name" value="Coatomer_gsu_app_Ig-like_dom"/>
</dbReference>
<dbReference type="InterPro" id="IPR002553">
    <property type="entry name" value="Clathrin/coatomer_adapt-like_N"/>
</dbReference>
<keyword evidence="7 13" id="KW-0931">ER-Golgi transport</keyword>
<evidence type="ECO:0000259" key="16">
    <source>
        <dbReference type="Pfam" id="PF16381"/>
    </source>
</evidence>
<accession>A0A9Q9EGM3</accession>
<evidence type="ECO:0000259" key="15">
    <source>
        <dbReference type="Pfam" id="PF08752"/>
    </source>
</evidence>
<keyword evidence="5" id="KW-0597">Phosphoprotein</keyword>
<dbReference type="FunFam" id="3.30.310.10:FF:000008">
    <property type="entry name" value="Coatomer subunit gamma"/>
    <property type="match status" value="1"/>
</dbReference>
<evidence type="ECO:0000256" key="3">
    <source>
        <dbReference type="ARBA" id="ARBA00022448"/>
    </source>
</evidence>
<keyword evidence="4 13" id="KW-0963">Cytoplasm</keyword>
<dbReference type="GO" id="GO:0006891">
    <property type="term" value="P:intra-Golgi vesicle-mediated transport"/>
    <property type="evidence" value="ECO:0007669"/>
    <property type="project" value="TreeGrafter"/>
</dbReference>
<dbReference type="Pfam" id="PF16381">
    <property type="entry name" value="Coatomer_g_Cpla"/>
    <property type="match status" value="1"/>
</dbReference>
<dbReference type="EMBL" id="CP099420">
    <property type="protein sequence ID" value="USW50956.1"/>
    <property type="molecule type" value="Genomic_DNA"/>
</dbReference>
<dbReference type="InterPro" id="IPR032154">
    <property type="entry name" value="Coatomer_g_Cpla"/>
</dbReference>
<keyword evidence="9 13" id="KW-0333">Golgi apparatus</keyword>
<sequence>MSNKKDDSDDLGVLKVDRTSVFQEARVFNISPISPRKCRILLTKIALLLSTGEKFPTNEATSLFFGISKLFQNKDAALRQMVYLIIKELANTAEDVIMVTSSIMKDTAVGSDVLYRANAIRALCRIIDASTVQAIERNIKTAIVDKTPSVSSAALVSSYHLLPIARDIVRRWQSETQEAASSAKSSGGFMGFGGSSQHLPANTNYMTQYHAIGLLYQMRSHDRMALVKMVQQYSAAGVVKSPAARVMLVRLAAKLAEDDPSLRRPMMKLLDEWLRDKSEMVNFEAAKAIGDMPDLTDADIGQAIHVLQLFLTSPRAVTKFAAIRILHQFASFKPDAVRQCNPDIESLISNSNRSIATFAITTLLKTGNESSVDRLMTQISTFMSEITDEFKVTIVEAIRTLCLKFPSKQARMLSFLSGILRDEGGYDFKRSVVESMFDLIKFVPEAGDEALAHLCEFIEDCEFTKLAVRILHVLGMEGPKTAQPTKYIRYIYNRVVLENAIVRAAAVTALAKFGVGQKDPEVKKSVTVLLKRCLDDTDDEVRDRAALNLRLMKDDDDEFSARFVRNDSMFSLPVLEDQLAHYVNGGSAEAFANPFDFSGVPVVTREQSLAEDRTKKLTTATPTLKAPTIGPKKTDTSAAEAAAQASVATQKYASQLSAIPEFSAYGGVLKSSTIVELTESETEYVVSAVKHLFKEHVVIQFDIKNTLADYVLSDVSVICTPSSPDEDEETSLVDDGFVIPVDLLKSEEPGTVYVSFSRPEGQFVAASFTNVLKFTLKEIDPATGEPEEGGYDDEYQTNDLELDGSDYVVPAFAGSFDNIWSGIPDAGEASETLQLSNAKSISEAVELLVKALGMQPLEGSEVALSTSTHTLRLYGKSVTGGKVASTVRMAYSAKSGVTVKITARSEEEGLAALVVGGVA</sequence>
<dbReference type="GO" id="GO:0030126">
    <property type="term" value="C:COPI vesicle coat"/>
    <property type="evidence" value="ECO:0007669"/>
    <property type="project" value="InterPro"/>
</dbReference>